<dbReference type="Gene3D" id="3.40.50.300">
    <property type="entry name" value="P-loop containing nucleotide triphosphate hydrolases"/>
    <property type="match status" value="1"/>
</dbReference>
<dbReference type="CDD" id="cd03257">
    <property type="entry name" value="ABC_NikE_OppD_transporters"/>
    <property type="match status" value="1"/>
</dbReference>
<dbReference type="PANTHER" id="PTHR43776">
    <property type="entry name" value="TRANSPORT ATP-BINDING PROTEIN"/>
    <property type="match status" value="1"/>
</dbReference>
<dbReference type="InterPro" id="IPR017871">
    <property type="entry name" value="ABC_transporter-like_CS"/>
</dbReference>
<comment type="similarity">
    <text evidence="1">Belongs to the ABC transporter superfamily.</text>
</comment>
<dbReference type="GO" id="GO:0005524">
    <property type="term" value="F:ATP binding"/>
    <property type="evidence" value="ECO:0007669"/>
    <property type="project" value="UniProtKB-KW"/>
</dbReference>
<keyword evidence="2" id="KW-0813">Transport</keyword>
<name>A0ABN2RUD9_9ACTN</name>
<protein>
    <submittedName>
        <fullName evidence="6">Dipeptide ABC transporter ATP-binding protein</fullName>
    </submittedName>
</protein>
<comment type="caution">
    <text evidence="6">The sequence shown here is derived from an EMBL/GenBank/DDBJ whole genome shotgun (WGS) entry which is preliminary data.</text>
</comment>
<gene>
    <name evidence="6" type="ORF">GCM10009798_40390</name>
</gene>
<dbReference type="InterPro" id="IPR027417">
    <property type="entry name" value="P-loop_NTPase"/>
</dbReference>
<evidence type="ECO:0000256" key="4">
    <source>
        <dbReference type="ARBA" id="ARBA00022840"/>
    </source>
</evidence>
<dbReference type="Pfam" id="PF00005">
    <property type="entry name" value="ABC_tran"/>
    <property type="match status" value="1"/>
</dbReference>
<keyword evidence="3" id="KW-0547">Nucleotide-binding</keyword>
<evidence type="ECO:0000313" key="6">
    <source>
        <dbReference type="EMBL" id="GAA1975067.1"/>
    </source>
</evidence>
<dbReference type="Proteomes" id="UP001500571">
    <property type="component" value="Unassembled WGS sequence"/>
</dbReference>
<feature type="domain" description="ABC transporter" evidence="5">
    <location>
        <begin position="18"/>
        <end position="267"/>
    </location>
</feature>
<dbReference type="InterPro" id="IPR003593">
    <property type="entry name" value="AAA+_ATPase"/>
</dbReference>
<accession>A0ABN2RUD9</accession>
<evidence type="ECO:0000256" key="2">
    <source>
        <dbReference type="ARBA" id="ARBA00022448"/>
    </source>
</evidence>
<evidence type="ECO:0000256" key="3">
    <source>
        <dbReference type="ARBA" id="ARBA00022741"/>
    </source>
</evidence>
<dbReference type="SUPFAM" id="SSF52540">
    <property type="entry name" value="P-loop containing nucleoside triphosphate hydrolases"/>
    <property type="match status" value="1"/>
</dbReference>
<dbReference type="PANTHER" id="PTHR43776:SF7">
    <property type="entry name" value="D,D-DIPEPTIDE TRANSPORT ATP-BINDING PROTEIN DDPF-RELATED"/>
    <property type="match status" value="1"/>
</dbReference>
<dbReference type="InterPro" id="IPR013563">
    <property type="entry name" value="Oligopep_ABC_C"/>
</dbReference>
<proteinExistence type="inferred from homology"/>
<evidence type="ECO:0000313" key="7">
    <source>
        <dbReference type="Proteomes" id="UP001500571"/>
    </source>
</evidence>
<dbReference type="RefSeq" id="WP_344048028.1">
    <property type="nucleotide sequence ID" value="NZ_BAAAPB010000005.1"/>
</dbReference>
<dbReference type="InterPro" id="IPR003439">
    <property type="entry name" value="ABC_transporter-like_ATP-bd"/>
</dbReference>
<dbReference type="PROSITE" id="PS00211">
    <property type="entry name" value="ABC_TRANSPORTER_1"/>
    <property type="match status" value="1"/>
</dbReference>
<keyword evidence="7" id="KW-1185">Reference proteome</keyword>
<evidence type="ECO:0000259" key="5">
    <source>
        <dbReference type="PROSITE" id="PS50893"/>
    </source>
</evidence>
<keyword evidence="4 6" id="KW-0067">ATP-binding</keyword>
<dbReference type="NCBIfam" id="TIGR01727">
    <property type="entry name" value="oligo_HPY"/>
    <property type="match status" value="1"/>
</dbReference>
<dbReference type="PROSITE" id="PS50893">
    <property type="entry name" value="ABC_TRANSPORTER_2"/>
    <property type="match status" value="1"/>
</dbReference>
<dbReference type="InterPro" id="IPR050319">
    <property type="entry name" value="ABC_transp_ATP-bind"/>
</dbReference>
<evidence type="ECO:0000256" key="1">
    <source>
        <dbReference type="ARBA" id="ARBA00005417"/>
    </source>
</evidence>
<organism evidence="6 7">
    <name type="scientific">Nocardioides panacihumi</name>
    <dbReference type="NCBI Taxonomy" id="400774"/>
    <lineage>
        <taxon>Bacteria</taxon>
        <taxon>Bacillati</taxon>
        <taxon>Actinomycetota</taxon>
        <taxon>Actinomycetes</taxon>
        <taxon>Propionibacteriales</taxon>
        <taxon>Nocardioidaceae</taxon>
        <taxon>Nocardioides</taxon>
    </lineage>
</organism>
<dbReference type="Pfam" id="PF08352">
    <property type="entry name" value="oligo_HPY"/>
    <property type="match status" value="1"/>
</dbReference>
<dbReference type="EMBL" id="BAAAPB010000005">
    <property type="protein sequence ID" value="GAA1975067.1"/>
    <property type="molecule type" value="Genomic_DNA"/>
</dbReference>
<dbReference type="SMART" id="SM00382">
    <property type="entry name" value="AAA"/>
    <property type="match status" value="1"/>
</dbReference>
<sequence length="351" mass="38440">MAKKSTTRHLRDAAEPILSVRDLVVHYPARTGHVGSGAEVVHAVCGVTFELHQQETLAIVGESGCGKTTTARALLNLRQPTSGQVLYDGDDLATLSPKAMRRHRQRLQIVFQDPLASLDPRMTVREAVAEPLRIHRMTGAGYRERVDRLLSSVGIDPRDADRHPHQFSGGQRQRVAIARALALEPQVVVLDEPVSALDVSVQAGVLNLLDELQAETGVSYIFVSHDLSVVRHIADRVAVMYLGKIVEIASCDELFEHPSHPYTEALISAIPIPDPHRERARERILLAGDVPSPIDPPEGCRFRTRCPRFANQLTEAEQAVCATRPPELVELDASHASACHFPSAVRAGALL</sequence>
<reference evidence="6 7" key="1">
    <citation type="journal article" date="2019" name="Int. J. Syst. Evol. Microbiol.">
        <title>The Global Catalogue of Microorganisms (GCM) 10K type strain sequencing project: providing services to taxonomists for standard genome sequencing and annotation.</title>
        <authorList>
            <consortium name="The Broad Institute Genomics Platform"/>
            <consortium name="The Broad Institute Genome Sequencing Center for Infectious Disease"/>
            <person name="Wu L."/>
            <person name="Ma J."/>
        </authorList>
    </citation>
    <scope>NUCLEOTIDE SEQUENCE [LARGE SCALE GENOMIC DNA]</scope>
    <source>
        <strain evidence="6 7">JCM 15309</strain>
    </source>
</reference>